<dbReference type="Pfam" id="PF07716">
    <property type="entry name" value="bZIP_2"/>
    <property type="match status" value="1"/>
</dbReference>
<dbReference type="PROSITE" id="PS50217">
    <property type="entry name" value="BZIP"/>
    <property type="match status" value="1"/>
</dbReference>
<dbReference type="PROSITE" id="PS00036">
    <property type="entry name" value="BZIP_BASIC"/>
    <property type="match status" value="1"/>
</dbReference>
<dbReference type="OrthoDB" id="5592927at2759"/>
<protein>
    <recommendedName>
        <fullName evidence="2">BZIP domain-containing protein</fullName>
    </recommendedName>
</protein>
<accession>A0A9W8BH28</accession>
<dbReference type="AlphaFoldDB" id="A0A9W8BH28"/>
<evidence type="ECO:0000313" key="3">
    <source>
        <dbReference type="EMBL" id="KAJ2006581.1"/>
    </source>
</evidence>
<evidence type="ECO:0000313" key="4">
    <source>
        <dbReference type="Proteomes" id="UP001150907"/>
    </source>
</evidence>
<organism evidence="3 4">
    <name type="scientific">Coemansia thaxteri</name>
    <dbReference type="NCBI Taxonomy" id="2663907"/>
    <lineage>
        <taxon>Eukaryota</taxon>
        <taxon>Fungi</taxon>
        <taxon>Fungi incertae sedis</taxon>
        <taxon>Zoopagomycota</taxon>
        <taxon>Kickxellomycotina</taxon>
        <taxon>Kickxellomycetes</taxon>
        <taxon>Kickxellales</taxon>
        <taxon>Kickxellaceae</taxon>
        <taxon>Coemansia</taxon>
    </lineage>
</organism>
<dbReference type="EMBL" id="JANBQF010000055">
    <property type="protein sequence ID" value="KAJ2006581.1"/>
    <property type="molecule type" value="Genomic_DNA"/>
</dbReference>
<dbReference type="GO" id="GO:0003700">
    <property type="term" value="F:DNA-binding transcription factor activity"/>
    <property type="evidence" value="ECO:0007669"/>
    <property type="project" value="InterPro"/>
</dbReference>
<evidence type="ECO:0000256" key="1">
    <source>
        <dbReference type="SAM" id="MobiDB-lite"/>
    </source>
</evidence>
<dbReference type="Proteomes" id="UP001150907">
    <property type="component" value="Unassembled WGS sequence"/>
</dbReference>
<proteinExistence type="predicted"/>
<keyword evidence="4" id="KW-1185">Reference proteome</keyword>
<dbReference type="SUPFAM" id="SSF57959">
    <property type="entry name" value="Leucine zipper domain"/>
    <property type="match status" value="1"/>
</dbReference>
<feature type="compositionally biased region" description="Basic and acidic residues" evidence="1">
    <location>
        <begin position="90"/>
        <end position="105"/>
    </location>
</feature>
<dbReference type="InterPro" id="IPR004827">
    <property type="entry name" value="bZIP"/>
</dbReference>
<feature type="region of interest" description="Disordered" evidence="1">
    <location>
        <begin position="79"/>
        <end position="105"/>
    </location>
</feature>
<name>A0A9W8BH28_9FUNG</name>
<dbReference type="InterPro" id="IPR046347">
    <property type="entry name" value="bZIP_sf"/>
</dbReference>
<dbReference type="Gene3D" id="1.20.5.170">
    <property type="match status" value="1"/>
</dbReference>
<sequence>MPTPHIGSGTSSAACSDNDGDNVRRADSARGSFTALSAVVIPGSDITQASSTSAAAHQATDNFWKDDLSNLLTPQTVMEQAQVQRRKRNREAARRSRLKQKERERELVERQTQLSERMRFLQQEVEEWRIINSTAPRATQSPSQTLTLPLSSRLIDPEQVLGKEDGDLAENINNVYTLTVETLHIIAELQLQLDEITKELDEMIGDSTSR</sequence>
<feature type="domain" description="BZIP" evidence="2">
    <location>
        <begin position="79"/>
        <end position="127"/>
    </location>
</feature>
<reference evidence="3" key="1">
    <citation type="submission" date="2022-07" db="EMBL/GenBank/DDBJ databases">
        <title>Phylogenomic reconstructions and comparative analyses of Kickxellomycotina fungi.</title>
        <authorList>
            <person name="Reynolds N.K."/>
            <person name="Stajich J.E."/>
            <person name="Barry K."/>
            <person name="Grigoriev I.V."/>
            <person name="Crous P."/>
            <person name="Smith M.E."/>
        </authorList>
    </citation>
    <scope>NUCLEOTIDE SEQUENCE</scope>
    <source>
        <strain evidence="3">IMI 214461</strain>
    </source>
</reference>
<feature type="region of interest" description="Disordered" evidence="1">
    <location>
        <begin position="1"/>
        <end position="26"/>
    </location>
</feature>
<dbReference type="CDD" id="cd14686">
    <property type="entry name" value="bZIP"/>
    <property type="match status" value="1"/>
</dbReference>
<gene>
    <name evidence="3" type="ORF">H4R26_001302</name>
</gene>
<comment type="caution">
    <text evidence="3">The sequence shown here is derived from an EMBL/GenBank/DDBJ whole genome shotgun (WGS) entry which is preliminary data.</text>
</comment>
<evidence type="ECO:0000259" key="2">
    <source>
        <dbReference type="PROSITE" id="PS50217"/>
    </source>
</evidence>